<dbReference type="Proteomes" id="UP000245783">
    <property type="component" value="Unassembled WGS sequence"/>
</dbReference>
<evidence type="ECO:0000256" key="1">
    <source>
        <dbReference type="SAM" id="MobiDB-lite"/>
    </source>
</evidence>
<protein>
    <submittedName>
        <fullName evidence="2">Uncharacterized protein</fullName>
    </submittedName>
</protein>
<feature type="region of interest" description="Disordered" evidence="1">
    <location>
        <begin position="64"/>
        <end position="84"/>
    </location>
</feature>
<accession>A0A316W8M9</accession>
<gene>
    <name evidence="2" type="ORF">IE81DRAFT_18978</name>
</gene>
<evidence type="ECO:0000313" key="2">
    <source>
        <dbReference type="EMBL" id="PWN44393.1"/>
    </source>
</evidence>
<dbReference type="InParanoid" id="A0A316W8M9"/>
<sequence length="103" mass="11526">MHRFRLHHKVALLCSLGPSRPHPLESTSTTDTSEEMLQGPSQGSNAVRERPSCRDCYLHAPMDDATQQRRWGRTSIKHSGPTGVLEAVPKVRHHAHSASRQVQ</sequence>
<dbReference type="EMBL" id="KZ819361">
    <property type="protein sequence ID" value="PWN44393.1"/>
    <property type="molecule type" value="Genomic_DNA"/>
</dbReference>
<evidence type="ECO:0000313" key="3">
    <source>
        <dbReference type="Proteomes" id="UP000245783"/>
    </source>
</evidence>
<dbReference type="AlphaFoldDB" id="A0A316W8M9"/>
<organism evidence="2 3">
    <name type="scientific">Ceraceosorus guamensis</name>
    <dbReference type="NCBI Taxonomy" id="1522189"/>
    <lineage>
        <taxon>Eukaryota</taxon>
        <taxon>Fungi</taxon>
        <taxon>Dikarya</taxon>
        <taxon>Basidiomycota</taxon>
        <taxon>Ustilaginomycotina</taxon>
        <taxon>Exobasidiomycetes</taxon>
        <taxon>Ceraceosorales</taxon>
        <taxon>Ceraceosoraceae</taxon>
        <taxon>Ceraceosorus</taxon>
    </lineage>
</organism>
<proteinExistence type="predicted"/>
<keyword evidence="3" id="KW-1185">Reference proteome</keyword>
<reference evidence="2 3" key="1">
    <citation type="journal article" date="2018" name="Mol. Biol. Evol.">
        <title>Broad Genomic Sampling Reveals a Smut Pathogenic Ancestry of the Fungal Clade Ustilaginomycotina.</title>
        <authorList>
            <person name="Kijpornyongpan T."/>
            <person name="Mondo S.J."/>
            <person name="Barry K."/>
            <person name="Sandor L."/>
            <person name="Lee J."/>
            <person name="Lipzen A."/>
            <person name="Pangilinan J."/>
            <person name="LaButti K."/>
            <person name="Hainaut M."/>
            <person name="Henrissat B."/>
            <person name="Grigoriev I.V."/>
            <person name="Spatafora J.W."/>
            <person name="Aime M.C."/>
        </authorList>
    </citation>
    <scope>NUCLEOTIDE SEQUENCE [LARGE SCALE GENOMIC DNA]</scope>
    <source>
        <strain evidence="2 3">MCA 4658</strain>
    </source>
</reference>
<dbReference type="GeneID" id="37032644"/>
<dbReference type="RefSeq" id="XP_025371553.1">
    <property type="nucleotide sequence ID" value="XM_025510774.1"/>
</dbReference>
<feature type="region of interest" description="Disordered" evidence="1">
    <location>
        <begin position="16"/>
        <end position="50"/>
    </location>
</feature>
<name>A0A316W8M9_9BASI</name>